<dbReference type="WBParaSite" id="nRc.2.0.1.t25554-RA">
    <property type="protein sequence ID" value="nRc.2.0.1.t25554-RA"/>
    <property type="gene ID" value="nRc.2.0.1.g25554"/>
</dbReference>
<organism evidence="1 2">
    <name type="scientific">Romanomermis culicivorax</name>
    <name type="common">Nematode worm</name>
    <dbReference type="NCBI Taxonomy" id="13658"/>
    <lineage>
        <taxon>Eukaryota</taxon>
        <taxon>Metazoa</taxon>
        <taxon>Ecdysozoa</taxon>
        <taxon>Nematoda</taxon>
        <taxon>Enoplea</taxon>
        <taxon>Dorylaimia</taxon>
        <taxon>Mermithida</taxon>
        <taxon>Mermithoidea</taxon>
        <taxon>Mermithidae</taxon>
        <taxon>Romanomermis</taxon>
    </lineage>
</organism>
<reference evidence="2" key="1">
    <citation type="submission" date="2022-11" db="UniProtKB">
        <authorList>
            <consortium name="WormBaseParasite"/>
        </authorList>
    </citation>
    <scope>IDENTIFICATION</scope>
</reference>
<name>A0A915JHF9_ROMCU</name>
<proteinExistence type="predicted"/>
<dbReference type="AlphaFoldDB" id="A0A915JHF9"/>
<evidence type="ECO:0000313" key="2">
    <source>
        <dbReference type="WBParaSite" id="nRc.2.0.1.t25554-RA"/>
    </source>
</evidence>
<accession>A0A915JHF9</accession>
<evidence type="ECO:0000313" key="1">
    <source>
        <dbReference type="Proteomes" id="UP000887565"/>
    </source>
</evidence>
<dbReference type="Proteomes" id="UP000887565">
    <property type="component" value="Unplaced"/>
</dbReference>
<keyword evidence="1" id="KW-1185">Reference proteome</keyword>
<sequence length="94" mass="10828">MDIQLAHSINSSSKVPSHFIQFCVHMRSISRFWLFDNSFGISFLIIARNSISECGEQMCATYGMVNWMAFIHLLWLGTKSTETGKRLLILDRIK</sequence>
<protein>
    <submittedName>
        <fullName evidence="2">Uncharacterized protein</fullName>
    </submittedName>
</protein>